<dbReference type="RefSeq" id="WP_342810648.1">
    <property type="nucleotide sequence ID" value="NZ_JAOPJZ010000039.1"/>
</dbReference>
<keyword evidence="2" id="KW-1185">Reference proteome</keyword>
<protein>
    <submittedName>
        <fullName evidence="1">Uncharacterized protein</fullName>
    </submittedName>
</protein>
<evidence type="ECO:0000313" key="1">
    <source>
        <dbReference type="EMBL" id="MCU4754346.1"/>
    </source>
</evidence>
<dbReference type="Proteomes" id="UP001321047">
    <property type="component" value="Unassembled WGS sequence"/>
</dbReference>
<dbReference type="EMBL" id="JAOPJZ010000039">
    <property type="protein sequence ID" value="MCU4754346.1"/>
    <property type="molecule type" value="Genomic_DNA"/>
</dbReference>
<gene>
    <name evidence="1" type="ORF">OB919_20610</name>
</gene>
<accession>A0AAP3E849</accession>
<name>A0AAP3E849_9EURY</name>
<proteinExistence type="predicted"/>
<reference evidence="1 2" key="1">
    <citation type="submission" date="2022-09" db="EMBL/GenBank/DDBJ databases">
        <title>Enrichment on poylsaccharides allowed isolation of novel metabolic and taxonomic groups of Haloarchaea.</title>
        <authorList>
            <person name="Sorokin D.Y."/>
            <person name="Elcheninov A.G."/>
            <person name="Khizhniak T.V."/>
            <person name="Kolganova T.V."/>
            <person name="Kublanov I.V."/>
        </authorList>
    </citation>
    <scope>NUCLEOTIDE SEQUENCE [LARGE SCALE GENOMIC DNA]</scope>
    <source>
        <strain evidence="1 2">AArc-curdl1</strain>
    </source>
</reference>
<dbReference type="AlphaFoldDB" id="A0AAP3E849"/>
<organism evidence="1 2">
    <name type="scientific">Natronosalvus hydrolyticus</name>
    <dbReference type="NCBI Taxonomy" id="2979988"/>
    <lineage>
        <taxon>Archaea</taxon>
        <taxon>Methanobacteriati</taxon>
        <taxon>Methanobacteriota</taxon>
        <taxon>Stenosarchaea group</taxon>
        <taxon>Halobacteria</taxon>
        <taxon>Halobacteriales</taxon>
        <taxon>Natrialbaceae</taxon>
        <taxon>Natronosalvus</taxon>
    </lineage>
</organism>
<evidence type="ECO:0000313" key="2">
    <source>
        <dbReference type="Proteomes" id="UP001321047"/>
    </source>
</evidence>
<sequence>MKTLLTGIFLGGGIAQITGGSLSHQLTVMALIAAIASGSSYWLLCRLAATITNGTGYYRIVYPIPEKVGKNGRMRKLEEAGSSADSTLVGFQ</sequence>
<comment type="caution">
    <text evidence="1">The sequence shown here is derived from an EMBL/GenBank/DDBJ whole genome shotgun (WGS) entry which is preliminary data.</text>
</comment>